<gene>
    <name evidence="2" type="ORF">BF93_14940</name>
</gene>
<dbReference type="HOGENOM" id="CLU_160748_1_0_11"/>
<dbReference type="AlphaFoldDB" id="Z9JUS7"/>
<accession>Z9JUS7</accession>
<comment type="similarity">
    <text evidence="1">Belongs to the phD/YefM antitoxin family.</text>
</comment>
<dbReference type="InterPro" id="IPR036165">
    <property type="entry name" value="YefM-like_sf"/>
</dbReference>
<dbReference type="Gene3D" id="3.40.1620.10">
    <property type="entry name" value="YefM-like domain"/>
    <property type="match status" value="1"/>
</dbReference>
<name>Z9JUS7_9MICO</name>
<dbReference type="RefSeq" id="WP_038371561.1">
    <property type="nucleotide sequence ID" value="NZ_KK069991.1"/>
</dbReference>
<evidence type="ECO:0000313" key="2">
    <source>
        <dbReference type="EMBL" id="EWS81803.1"/>
    </source>
</evidence>
<reference evidence="2 3" key="1">
    <citation type="submission" date="2014-02" db="EMBL/GenBank/DDBJ databases">
        <title>Genome sequence of Brachybacterium phenoliresistens strain W13A50.</title>
        <authorList>
            <person name="Wang X."/>
        </authorList>
    </citation>
    <scope>NUCLEOTIDE SEQUENCE [LARGE SCALE GENOMIC DNA]</scope>
    <source>
        <strain evidence="2 3">W13A50</strain>
    </source>
</reference>
<organism evidence="2 3">
    <name type="scientific">Brachybacterium phenoliresistens</name>
    <dbReference type="NCBI Taxonomy" id="396014"/>
    <lineage>
        <taxon>Bacteria</taxon>
        <taxon>Bacillati</taxon>
        <taxon>Actinomycetota</taxon>
        <taxon>Actinomycetes</taxon>
        <taxon>Micrococcales</taxon>
        <taxon>Dermabacteraceae</taxon>
        <taxon>Brachybacterium</taxon>
    </lineage>
</organism>
<proteinExistence type="inferred from homology"/>
<evidence type="ECO:0000256" key="1">
    <source>
        <dbReference type="ARBA" id="ARBA00009981"/>
    </source>
</evidence>
<comment type="caution">
    <text evidence="2">The sequence shown here is derived from an EMBL/GenBank/DDBJ whole genome shotgun (WGS) entry which is preliminary data.</text>
</comment>
<sequence>MVNTTPSDLRTHLSHYIEQAAAEPVRILSRGLRECAVLVSPGFYDRATLALGDEDYAAPPLTEDQRYQAELRTFLAEYGVHVDGDC</sequence>
<keyword evidence="3" id="KW-1185">Reference proteome</keyword>
<protein>
    <submittedName>
        <fullName evidence="2">Uncharacterized protein</fullName>
    </submittedName>
</protein>
<dbReference type="SUPFAM" id="SSF143120">
    <property type="entry name" value="YefM-like"/>
    <property type="match status" value="1"/>
</dbReference>
<dbReference type="PATRIC" id="fig|396014.3.peg.1335"/>
<dbReference type="EMBL" id="JDYK01000005">
    <property type="protein sequence ID" value="EWS81803.1"/>
    <property type="molecule type" value="Genomic_DNA"/>
</dbReference>
<dbReference type="Proteomes" id="UP000023067">
    <property type="component" value="Unassembled WGS sequence"/>
</dbReference>
<dbReference type="OrthoDB" id="3268180at2"/>
<evidence type="ECO:0000313" key="3">
    <source>
        <dbReference type="Proteomes" id="UP000023067"/>
    </source>
</evidence>